<dbReference type="InterPro" id="IPR011006">
    <property type="entry name" value="CheY-like_superfamily"/>
</dbReference>
<dbReference type="GO" id="GO:0003677">
    <property type="term" value="F:DNA binding"/>
    <property type="evidence" value="ECO:0007669"/>
    <property type="project" value="UniProtKB-KW"/>
</dbReference>
<dbReference type="Pfam" id="PF00072">
    <property type="entry name" value="Response_reg"/>
    <property type="match status" value="1"/>
</dbReference>
<reference evidence="9 10" key="1">
    <citation type="submission" date="2020-05" db="EMBL/GenBank/DDBJ databases">
        <authorList>
            <person name="Niu N."/>
        </authorList>
    </citation>
    <scope>NUCLEOTIDE SEQUENCE [LARGE SCALE GENOMIC DNA]</scope>
    <source>
        <strain evidence="9 10">LMG10982</strain>
    </source>
</reference>
<dbReference type="Proteomes" id="UP000541421">
    <property type="component" value="Unassembled WGS sequence"/>
</dbReference>
<dbReference type="SMART" id="SM00421">
    <property type="entry name" value="HTH_LUXR"/>
    <property type="match status" value="1"/>
</dbReference>
<evidence type="ECO:0000313" key="10">
    <source>
        <dbReference type="Proteomes" id="UP000541421"/>
    </source>
</evidence>
<dbReference type="SUPFAM" id="SSF46894">
    <property type="entry name" value="C-terminal effector domain of the bipartite response regulators"/>
    <property type="match status" value="1"/>
</dbReference>
<dbReference type="PANTHER" id="PTHR44688:SF16">
    <property type="entry name" value="DNA-BINDING TRANSCRIPTIONAL ACTIVATOR DEVR_DOSR"/>
    <property type="match status" value="1"/>
</dbReference>
<evidence type="ECO:0000259" key="8">
    <source>
        <dbReference type="PROSITE" id="PS50110"/>
    </source>
</evidence>
<dbReference type="InterPro" id="IPR000792">
    <property type="entry name" value="Tscrpt_reg_LuxR_C"/>
</dbReference>
<keyword evidence="10" id="KW-1185">Reference proteome</keyword>
<evidence type="ECO:0000256" key="6">
    <source>
        <dbReference type="PROSITE-ProRule" id="PRU00169"/>
    </source>
</evidence>
<evidence type="ECO:0000313" key="9">
    <source>
        <dbReference type="EMBL" id="NOL49066.1"/>
    </source>
</evidence>
<accession>A0A7Y4P430</accession>
<organism evidence="9 10">
    <name type="scientific">Pelistega europaea</name>
    <dbReference type="NCBI Taxonomy" id="106147"/>
    <lineage>
        <taxon>Bacteria</taxon>
        <taxon>Pseudomonadati</taxon>
        <taxon>Pseudomonadota</taxon>
        <taxon>Betaproteobacteria</taxon>
        <taxon>Burkholderiales</taxon>
        <taxon>Alcaligenaceae</taxon>
        <taxon>Pelistega</taxon>
    </lineage>
</organism>
<dbReference type="RefSeq" id="WP_171588027.1">
    <property type="nucleotide sequence ID" value="NZ_JABGBO010000002.1"/>
</dbReference>
<dbReference type="EMBL" id="JABGBO010000002">
    <property type="protein sequence ID" value="NOL49066.1"/>
    <property type="molecule type" value="Genomic_DNA"/>
</dbReference>
<evidence type="ECO:0000256" key="5">
    <source>
        <dbReference type="ARBA" id="ARBA00023163"/>
    </source>
</evidence>
<keyword evidence="4" id="KW-0238">DNA-binding</keyword>
<dbReference type="GO" id="GO:0000160">
    <property type="term" value="P:phosphorelay signal transduction system"/>
    <property type="evidence" value="ECO:0007669"/>
    <property type="project" value="UniProtKB-KW"/>
</dbReference>
<proteinExistence type="predicted"/>
<dbReference type="PANTHER" id="PTHR44688">
    <property type="entry name" value="DNA-BINDING TRANSCRIPTIONAL ACTIVATOR DEVR_DOSR"/>
    <property type="match status" value="1"/>
</dbReference>
<dbReference type="AlphaFoldDB" id="A0A7Y4P430"/>
<dbReference type="SUPFAM" id="SSF52172">
    <property type="entry name" value="CheY-like"/>
    <property type="match status" value="1"/>
</dbReference>
<comment type="caution">
    <text evidence="9">The sequence shown here is derived from an EMBL/GenBank/DDBJ whole genome shotgun (WGS) entry which is preliminary data.</text>
</comment>
<keyword evidence="3" id="KW-0805">Transcription regulation</keyword>
<evidence type="ECO:0000256" key="4">
    <source>
        <dbReference type="ARBA" id="ARBA00023125"/>
    </source>
</evidence>
<evidence type="ECO:0000256" key="1">
    <source>
        <dbReference type="ARBA" id="ARBA00022553"/>
    </source>
</evidence>
<name>A0A7Y4P430_9BURK</name>
<dbReference type="PROSITE" id="PS50043">
    <property type="entry name" value="HTH_LUXR_2"/>
    <property type="match status" value="1"/>
</dbReference>
<dbReference type="CDD" id="cd06170">
    <property type="entry name" value="LuxR_C_like"/>
    <property type="match status" value="1"/>
</dbReference>
<feature type="modified residue" description="4-aspartylphosphate" evidence="6">
    <location>
        <position position="55"/>
    </location>
</feature>
<dbReference type="FunFam" id="3.40.50.2300:FF:000018">
    <property type="entry name" value="DNA-binding transcriptional regulator NtrC"/>
    <property type="match status" value="1"/>
</dbReference>
<dbReference type="InterPro" id="IPR036388">
    <property type="entry name" value="WH-like_DNA-bd_sf"/>
</dbReference>
<feature type="domain" description="Response regulatory" evidence="8">
    <location>
        <begin position="6"/>
        <end position="120"/>
    </location>
</feature>
<dbReference type="Pfam" id="PF00196">
    <property type="entry name" value="GerE"/>
    <property type="match status" value="1"/>
</dbReference>
<keyword evidence="5" id="KW-0804">Transcription</keyword>
<evidence type="ECO:0000256" key="3">
    <source>
        <dbReference type="ARBA" id="ARBA00023015"/>
    </source>
</evidence>
<evidence type="ECO:0000259" key="7">
    <source>
        <dbReference type="PROSITE" id="PS50043"/>
    </source>
</evidence>
<dbReference type="Gene3D" id="3.40.50.2300">
    <property type="match status" value="1"/>
</dbReference>
<dbReference type="GO" id="GO:0006355">
    <property type="term" value="P:regulation of DNA-templated transcription"/>
    <property type="evidence" value="ECO:0007669"/>
    <property type="project" value="InterPro"/>
</dbReference>
<feature type="domain" description="HTH luxR-type" evidence="7">
    <location>
        <begin position="136"/>
        <end position="201"/>
    </location>
</feature>
<evidence type="ECO:0000256" key="2">
    <source>
        <dbReference type="ARBA" id="ARBA00023012"/>
    </source>
</evidence>
<dbReference type="PROSITE" id="PS50110">
    <property type="entry name" value="RESPONSE_REGULATORY"/>
    <property type="match status" value="1"/>
</dbReference>
<protein>
    <submittedName>
        <fullName evidence="9">Response regulator transcription factor</fullName>
    </submittedName>
</protein>
<keyword evidence="2" id="KW-0902">Two-component regulatory system</keyword>
<dbReference type="CDD" id="cd17537">
    <property type="entry name" value="REC_FixJ"/>
    <property type="match status" value="1"/>
</dbReference>
<dbReference type="Gene3D" id="1.10.10.10">
    <property type="entry name" value="Winged helix-like DNA-binding domain superfamily/Winged helix DNA-binding domain"/>
    <property type="match status" value="1"/>
</dbReference>
<gene>
    <name evidence="9" type="ORF">HKX40_02770</name>
</gene>
<sequence>MTTNSTIYIVDDDDAVRDSLRFLLETTGYNVLTFSSGEEFLEKYDPSLVSILITDVRMPGMSGLQLQEELNARKVNIPVVFITGHGTVPMVVNTMKKGAVDFIEKPFNLTEIQEVITNLSKEAQVRAAAAQSQRANEELLGRLTTREQQVLGRIVAGRLNKQIADDLNISIKTVEAHRANIMEKLQVSTVADLMKVALNSQSTKE</sequence>
<dbReference type="InterPro" id="IPR016032">
    <property type="entry name" value="Sig_transdc_resp-reg_C-effctor"/>
</dbReference>
<keyword evidence="1 6" id="KW-0597">Phosphoprotein</keyword>
<dbReference type="InterPro" id="IPR001789">
    <property type="entry name" value="Sig_transdc_resp-reg_receiver"/>
</dbReference>
<dbReference type="PROSITE" id="PS00622">
    <property type="entry name" value="HTH_LUXR_1"/>
    <property type="match status" value="1"/>
</dbReference>
<dbReference type="PRINTS" id="PR00038">
    <property type="entry name" value="HTHLUXR"/>
</dbReference>
<dbReference type="SMART" id="SM00448">
    <property type="entry name" value="REC"/>
    <property type="match status" value="1"/>
</dbReference>